<dbReference type="RefSeq" id="WP_072400792.1">
    <property type="nucleotide sequence ID" value="NZ_FPKV01000001.1"/>
</dbReference>
<sequence>MQLISKVVFSLFLFSLTTYDSFTQETSISTKFIENGQLYANFNDFSKPLTQFKEGENCIVTDYLGQNIYKIKYKEWEGYVKDQYILVNESMMDLYFDFEEKQRLKAINEKENRLKERKNIAKAGESQINKQRKLDSIAKAEKEQQKQIEAIRFANEKYIQLNKQRKLDSITEAEKKQQKQIETIRIANEKYIQLNKQRKLDSIAKAEEEQQKKIEAIRIANEKYIQLNKQRKIDSIAKAEEEQQKQIETLRITNEKLIQLNTQRKIDSIAKAEDEQQKQIETLRIANEKHIQLNKQRKIDSIAKAEDDLKKQIEIQKIAREKQRKQDYLNEVQLEQQKKPNSIVKNTEEEQEKLNSRSTCHYLINEYDQYYKREVIITDKYFINQNLNIELLREGSTSRIHINLLENLGCTNYVPSSRSSARITLENNEVIILYHSGSLDCNDFSLKAIISASKIDQLKNSPIKSLELRGTKKSVTISDIDYKEFFIDKLKCIE</sequence>
<evidence type="ECO:0000313" key="2">
    <source>
        <dbReference type="EMBL" id="SFZ90871.1"/>
    </source>
</evidence>
<dbReference type="Proteomes" id="UP000182544">
    <property type="component" value="Unassembled WGS sequence"/>
</dbReference>
<gene>
    <name evidence="2" type="ORF">SAMN05428642_1011194</name>
</gene>
<dbReference type="AlphaFoldDB" id="A0A1K2IER0"/>
<name>A0A1K2IER0_9FLAO</name>
<evidence type="ECO:0008006" key="4">
    <source>
        <dbReference type="Google" id="ProtNLM"/>
    </source>
</evidence>
<dbReference type="EMBL" id="FPKV01000001">
    <property type="protein sequence ID" value="SFZ90871.1"/>
    <property type="molecule type" value="Genomic_DNA"/>
</dbReference>
<keyword evidence="3" id="KW-1185">Reference proteome</keyword>
<organism evidence="2 3">
    <name type="scientific">Flaviramulus basaltis</name>
    <dbReference type="NCBI Taxonomy" id="369401"/>
    <lineage>
        <taxon>Bacteria</taxon>
        <taxon>Pseudomonadati</taxon>
        <taxon>Bacteroidota</taxon>
        <taxon>Flavobacteriia</taxon>
        <taxon>Flavobacteriales</taxon>
        <taxon>Flavobacteriaceae</taxon>
        <taxon>Flaviramulus</taxon>
    </lineage>
</organism>
<reference evidence="2 3" key="1">
    <citation type="submission" date="2016-10" db="EMBL/GenBank/DDBJ databases">
        <authorList>
            <person name="de Groot N.N."/>
        </authorList>
    </citation>
    <scope>NUCLEOTIDE SEQUENCE [LARGE SCALE GENOMIC DNA]</scope>
    <source>
        <strain evidence="2 3">DSM 18180</strain>
    </source>
</reference>
<dbReference type="OrthoDB" id="1453174at2"/>
<dbReference type="STRING" id="369401.SAMN05428642_1011194"/>
<evidence type="ECO:0000256" key="1">
    <source>
        <dbReference type="SAM" id="Coils"/>
    </source>
</evidence>
<protein>
    <recommendedName>
        <fullName evidence="4">SH3 domain-containing protein</fullName>
    </recommendedName>
</protein>
<feature type="coiled-coil region" evidence="1">
    <location>
        <begin position="137"/>
        <end position="289"/>
    </location>
</feature>
<keyword evidence="1" id="KW-0175">Coiled coil</keyword>
<proteinExistence type="predicted"/>
<evidence type="ECO:0000313" key="3">
    <source>
        <dbReference type="Proteomes" id="UP000182544"/>
    </source>
</evidence>
<accession>A0A1K2IER0</accession>